<feature type="transmembrane region" description="Helical" evidence="6">
    <location>
        <begin position="456"/>
        <end position="475"/>
    </location>
</feature>
<feature type="transmembrane region" description="Helical" evidence="6">
    <location>
        <begin position="393"/>
        <end position="411"/>
    </location>
</feature>
<feature type="transmembrane region" description="Helical" evidence="6">
    <location>
        <begin position="78"/>
        <end position="99"/>
    </location>
</feature>
<keyword evidence="5 6" id="KW-0472">Membrane</keyword>
<dbReference type="EMBL" id="JAIQCJ010002152">
    <property type="protein sequence ID" value="KAJ8781033.1"/>
    <property type="molecule type" value="Genomic_DNA"/>
</dbReference>
<keyword evidence="3 6" id="KW-0812">Transmembrane</keyword>
<dbReference type="GO" id="GO:0016020">
    <property type="term" value="C:membrane"/>
    <property type="evidence" value="ECO:0007669"/>
    <property type="project" value="UniProtKB-SubCell"/>
</dbReference>
<comment type="subcellular location">
    <subcellularLocation>
        <location evidence="1">Membrane</location>
        <topology evidence="1">Multi-pass membrane protein</topology>
    </subcellularLocation>
</comment>
<dbReference type="PANTHER" id="PTHR10383">
    <property type="entry name" value="SERINE INCORPORATOR"/>
    <property type="match status" value="1"/>
</dbReference>
<evidence type="ECO:0000313" key="7">
    <source>
        <dbReference type="EMBL" id="KAJ8781033.1"/>
    </source>
</evidence>
<feature type="transmembrane region" description="Helical" evidence="6">
    <location>
        <begin position="230"/>
        <end position="251"/>
    </location>
</feature>
<evidence type="ECO:0000256" key="6">
    <source>
        <dbReference type="SAM" id="Phobius"/>
    </source>
</evidence>
<feature type="transmembrane region" description="Helical" evidence="6">
    <location>
        <begin position="161"/>
        <end position="183"/>
    </location>
</feature>
<gene>
    <name evidence="7" type="ORF">J1605_001076</name>
</gene>
<dbReference type="Proteomes" id="UP001159641">
    <property type="component" value="Unassembled WGS sequence"/>
</dbReference>
<protein>
    <recommendedName>
        <fullName evidence="9">Serine incorporator 2</fullName>
    </recommendedName>
</protein>
<feature type="transmembrane region" description="Helical" evidence="6">
    <location>
        <begin position="195"/>
        <end position="215"/>
    </location>
</feature>
<proteinExistence type="inferred from homology"/>
<comment type="similarity">
    <text evidence="2">Belongs to the TDE1 family.</text>
</comment>
<evidence type="ECO:0000256" key="2">
    <source>
        <dbReference type="ARBA" id="ARBA00006665"/>
    </source>
</evidence>
<evidence type="ECO:0000256" key="3">
    <source>
        <dbReference type="ARBA" id="ARBA00022692"/>
    </source>
</evidence>
<feature type="transmembrane region" description="Helical" evidence="6">
    <location>
        <begin position="272"/>
        <end position="298"/>
    </location>
</feature>
<organism evidence="7 8">
    <name type="scientific">Eschrichtius robustus</name>
    <name type="common">California gray whale</name>
    <name type="synonym">Eschrichtius gibbosus</name>
    <dbReference type="NCBI Taxonomy" id="9764"/>
    <lineage>
        <taxon>Eukaryota</taxon>
        <taxon>Metazoa</taxon>
        <taxon>Chordata</taxon>
        <taxon>Craniata</taxon>
        <taxon>Vertebrata</taxon>
        <taxon>Euteleostomi</taxon>
        <taxon>Mammalia</taxon>
        <taxon>Eutheria</taxon>
        <taxon>Laurasiatheria</taxon>
        <taxon>Artiodactyla</taxon>
        <taxon>Whippomorpha</taxon>
        <taxon>Cetacea</taxon>
        <taxon>Mysticeti</taxon>
        <taxon>Eschrichtiidae</taxon>
        <taxon>Eschrichtius</taxon>
    </lineage>
</organism>
<dbReference type="AlphaFoldDB" id="A0AB34GP60"/>
<evidence type="ECO:0000313" key="8">
    <source>
        <dbReference type="Proteomes" id="UP001159641"/>
    </source>
</evidence>
<dbReference type="Pfam" id="PF03348">
    <property type="entry name" value="Serinc"/>
    <property type="match status" value="1"/>
</dbReference>
<name>A0AB34GP60_ESCRO</name>
<evidence type="ECO:0000256" key="4">
    <source>
        <dbReference type="ARBA" id="ARBA00022989"/>
    </source>
</evidence>
<keyword evidence="4 6" id="KW-1133">Transmembrane helix</keyword>
<comment type="caution">
    <text evidence="7">The sequence shown here is derived from an EMBL/GenBank/DDBJ whole genome shotgun (WGS) entry which is preliminary data.</text>
</comment>
<reference evidence="7 8" key="1">
    <citation type="submission" date="2022-11" db="EMBL/GenBank/DDBJ databases">
        <title>Whole genome sequence of Eschrichtius robustus ER-17-0199.</title>
        <authorList>
            <person name="Bruniche-Olsen A."/>
            <person name="Black A.N."/>
            <person name="Fields C.J."/>
            <person name="Walden K."/>
            <person name="Dewoody J.A."/>
        </authorList>
    </citation>
    <scope>NUCLEOTIDE SEQUENCE [LARGE SCALE GENOMIC DNA]</scope>
    <source>
        <strain evidence="7">ER-17-0199</strain>
        <tissue evidence="7">Blubber</tissue>
    </source>
</reference>
<evidence type="ECO:0000256" key="5">
    <source>
        <dbReference type="ARBA" id="ARBA00023136"/>
    </source>
</evidence>
<feature type="transmembrane region" description="Helical" evidence="6">
    <location>
        <begin position="310"/>
        <end position="328"/>
    </location>
</feature>
<feature type="transmembrane region" description="Helical" evidence="6">
    <location>
        <begin position="340"/>
        <end position="358"/>
    </location>
</feature>
<dbReference type="InterPro" id="IPR005016">
    <property type="entry name" value="TDE1/TMS"/>
</dbReference>
<sequence length="526" mass="58845">MFVEQFWYTEWLSLAPHESPRMQSGSHLPHLAQVSPVRLRAPREGGERFRQASCLCGSAPCILCSCCPCSHSSTLSRLIFTAFLFLGVLVSVIMLSPGVEGQLYKVSHLRDLASGKGSATRGPRLGGPADQELPWVCEEAARSPVVLQGHIDCGSLLGHRAVYRMCFAMAAFFFLFTLLMICVRSSRDPRAAIQNGFWFFKFLVFVGITVGAFYIPDGSFSIPDGSFSDIWFYFGVAGSFIFLLVQLLLLIDFAHSWNQRWLNKAEKSDSRAWYAGLFFFTLLFYALSIVAVALLFIYYTQPGACYEGKVFISLNLIFCFCVSIVAVLPKVQDAQPSSGLLQASVITLYTMFVTWLALSNVPDRKCNPNLLTHFGNGTVLAGPEGYETQWWDAPSIVGLIVFILCTLFISLRSSDHRQVNSLMQTEECPPVLEATQQQPVAVCEGRAFDNEQDSVTYSYSFFHFCLVLASLHVMMTLTNWYRPGETRKVISTWTAVWVKICASWAGLLLYLWTLVAPLLLPNRDFS</sequence>
<keyword evidence="8" id="KW-1185">Reference proteome</keyword>
<feature type="transmembrane region" description="Helical" evidence="6">
    <location>
        <begin position="495"/>
        <end position="520"/>
    </location>
</feature>
<accession>A0AB34GP60</accession>
<evidence type="ECO:0000256" key="1">
    <source>
        <dbReference type="ARBA" id="ARBA00004141"/>
    </source>
</evidence>
<dbReference type="PANTHER" id="PTHR10383:SF22">
    <property type="entry name" value="SERINE INCORPORATOR 2"/>
    <property type="match status" value="1"/>
</dbReference>
<evidence type="ECO:0008006" key="9">
    <source>
        <dbReference type="Google" id="ProtNLM"/>
    </source>
</evidence>